<accession>A0A017T3U4</accession>
<dbReference type="eggNOG" id="ENOG5033G4G">
    <property type="taxonomic scope" value="Bacteria"/>
</dbReference>
<name>A0A017T3U4_9BACT</name>
<dbReference type="Proteomes" id="UP000019678">
    <property type="component" value="Unassembled WGS sequence"/>
</dbReference>
<proteinExistence type="predicted"/>
<reference evidence="1 2" key="1">
    <citation type="submission" date="2013-05" db="EMBL/GenBank/DDBJ databases">
        <title>Genome assembly of Chondromyces apiculatus DSM 436.</title>
        <authorList>
            <person name="Sharma G."/>
            <person name="Khatri I."/>
            <person name="Kaur C."/>
            <person name="Mayilraj S."/>
            <person name="Subramanian S."/>
        </authorList>
    </citation>
    <scope>NUCLEOTIDE SEQUENCE [LARGE SCALE GENOMIC DNA]</scope>
    <source>
        <strain evidence="1 2">DSM 436</strain>
    </source>
</reference>
<comment type="caution">
    <text evidence="1">The sequence shown here is derived from an EMBL/GenBank/DDBJ whole genome shotgun (WGS) entry which is preliminary data.</text>
</comment>
<evidence type="ECO:0000313" key="1">
    <source>
        <dbReference type="EMBL" id="EYF03919.1"/>
    </source>
</evidence>
<keyword evidence="2" id="KW-1185">Reference proteome</keyword>
<gene>
    <name evidence="1" type="ORF">CAP_5020</name>
</gene>
<evidence type="ECO:0000313" key="2">
    <source>
        <dbReference type="Proteomes" id="UP000019678"/>
    </source>
</evidence>
<dbReference type="EMBL" id="ASRX01000040">
    <property type="protein sequence ID" value="EYF03919.1"/>
    <property type="molecule type" value="Genomic_DNA"/>
</dbReference>
<sequence length="182" mass="19825">MLASPAPLMRPLSRLSILLALLTVGCVLAACGGATFNGTVYRGEDVAFRIPQAPPGWQQIEVSHTAVAFRDEANMATIAINGRCRGEDDVPLAALTQHLFLQFSEREILSQEVVPFDGREAMHTVLQAKLDGVAKKFDVWVLKKDGCVYDLLLVAHPARFEADLEAFGRIVRGFATLSTNDS</sequence>
<dbReference type="STRING" id="1192034.CAP_5020"/>
<dbReference type="AlphaFoldDB" id="A0A017T3U4"/>
<organism evidence="1 2">
    <name type="scientific">Chondromyces apiculatus DSM 436</name>
    <dbReference type="NCBI Taxonomy" id="1192034"/>
    <lineage>
        <taxon>Bacteria</taxon>
        <taxon>Pseudomonadati</taxon>
        <taxon>Myxococcota</taxon>
        <taxon>Polyangia</taxon>
        <taxon>Polyangiales</taxon>
        <taxon>Polyangiaceae</taxon>
        <taxon>Chondromyces</taxon>
    </lineage>
</organism>
<protein>
    <submittedName>
        <fullName evidence="1">Uncharacterized protein</fullName>
    </submittedName>
</protein>